<accession>A0A378PYY9</accession>
<dbReference type="AlphaFoldDB" id="A0A378PYY9"/>
<gene>
    <name evidence="1" type="ORF">NCTC9426_02133</name>
</gene>
<sequence>MDRYYQHFLILFFKIAKPVNTDNPRIKGWCVYRELIEFD</sequence>
<name>A0A378PYY9_MORBO</name>
<reference evidence="1 2" key="1">
    <citation type="submission" date="2018-06" db="EMBL/GenBank/DDBJ databases">
        <authorList>
            <consortium name="Pathogen Informatics"/>
            <person name="Doyle S."/>
        </authorList>
    </citation>
    <scope>NUCLEOTIDE SEQUENCE [LARGE SCALE GENOMIC DNA]</scope>
    <source>
        <strain evidence="1 2">NCTC9426</strain>
    </source>
</reference>
<evidence type="ECO:0000313" key="2">
    <source>
        <dbReference type="Proteomes" id="UP000254133"/>
    </source>
</evidence>
<evidence type="ECO:0000313" key="1">
    <source>
        <dbReference type="EMBL" id="STY93404.1"/>
    </source>
</evidence>
<protein>
    <submittedName>
        <fullName evidence="1">Uncharacterized protein</fullName>
    </submittedName>
</protein>
<dbReference type="EMBL" id="UGPZ01000003">
    <property type="protein sequence ID" value="STY93404.1"/>
    <property type="molecule type" value="Genomic_DNA"/>
</dbReference>
<proteinExistence type="predicted"/>
<organism evidence="1 2">
    <name type="scientific">Moraxella bovis</name>
    <dbReference type="NCBI Taxonomy" id="476"/>
    <lineage>
        <taxon>Bacteria</taxon>
        <taxon>Pseudomonadati</taxon>
        <taxon>Pseudomonadota</taxon>
        <taxon>Gammaproteobacteria</taxon>
        <taxon>Moraxellales</taxon>
        <taxon>Moraxellaceae</taxon>
        <taxon>Moraxella</taxon>
    </lineage>
</organism>
<dbReference type="Proteomes" id="UP000254133">
    <property type="component" value="Unassembled WGS sequence"/>
</dbReference>